<dbReference type="GeneID" id="20663978"/>
<dbReference type="Proteomes" id="UP000002640">
    <property type="component" value="Unassembled WGS sequence"/>
</dbReference>
<dbReference type="InterPro" id="IPR040174">
    <property type="entry name" value="RNLS"/>
</dbReference>
<dbReference type="EMBL" id="JH159168">
    <property type="protein sequence ID" value="EGZ05164.1"/>
    <property type="molecule type" value="Genomic_DNA"/>
</dbReference>
<dbReference type="PANTHER" id="PTHR23357">
    <property type="entry name" value="RENALASE"/>
    <property type="match status" value="1"/>
</dbReference>
<sequence>MARSFPKQRDVHVDMGAQYWTPRTDRNDDFRQHLTKSGHLIEFAENEIAMDPYRGPVKTHLVCPDSNGFRAMVEELLQGTETKLSTHLESFEVLDDKRIRVTTSEGKEEIVNELVLTCPIPNILSILKKSTSFNVAPEILRSLEGVTYSQRFAAAYVFDKEAAAAVEELGWTARYVSGEESDVVRFVCWDHLKKQSKDQPHPSLIVHTSVGFGSTFMDDTRHNDEILAIITKSLREILPSLPVQQDARLHRWRISQVRVPYHDPSIAEGEEPLSALVLSANPRIIVAGDSFRGSNFDNCLVSAKAAANLLQGGSSL</sequence>
<accession>G5AGX1</accession>
<evidence type="ECO:0000313" key="2">
    <source>
        <dbReference type="EMBL" id="EGZ05164.1"/>
    </source>
</evidence>
<dbReference type="RefSeq" id="XP_009539322.1">
    <property type="nucleotide sequence ID" value="XM_009541027.1"/>
</dbReference>
<dbReference type="STRING" id="1094619.G5AGX1"/>
<evidence type="ECO:0000259" key="1">
    <source>
        <dbReference type="Pfam" id="PF01593"/>
    </source>
</evidence>
<protein>
    <recommendedName>
        <fullName evidence="1">Amine oxidase domain-containing protein</fullName>
    </recommendedName>
</protein>
<dbReference type="OMA" id="ICGGDAF"/>
<dbReference type="AlphaFoldDB" id="G5AGX1"/>
<dbReference type="GO" id="GO:0005576">
    <property type="term" value="C:extracellular region"/>
    <property type="evidence" value="ECO:0007669"/>
    <property type="project" value="TreeGrafter"/>
</dbReference>
<dbReference type="SMR" id="G5AGX1"/>
<organism evidence="2 3">
    <name type="scientific">Phytophthora sojae (strain P6497)</name>
    <name type="common">Soybean stem and root rot agent</name>
    <name type="synonym">Phytophthora megasperma f. sp. glycines</name>
    <dbReference type="NCBI Taxonomy" id="1094619"/>
    <lineage>
        <taxon>Eukaryota</taxon>
        <taxon>Sar</taxon>
        <taxon>Stramenopiles</taxon>
        <taxon>Oomycota</taxon>
        <taxon>Peronosporomycetes</taxon>
        <taxon>Peronosporales</taxon>
        <taxon>Peronosporaceae</taxon>
        <taxon>Phytophthora</taxon>
    </lineage>
</organism>
<dbReference type="SUPFAM" id="SSF51905">
    <property type="entry name" value="FAD/NAD(P)-binding domain"/>
    <property type="match status" value="1"/>
</dbReference>
<dbReference type="InterPro" id="IPR036188">
    <property type="entry name" value="FAD/NAD-bd_sf"/>
</dbReference>
<dbReference type="KEGG" id="psoj:PHYSODRAFT_566553"/>
<dbReference type="GO" id="GO:0016651">
    <property type="term" value="F:oxidoreductase activity, acting on NAD(P)H"/>
    <property type="evidence" value="ECO:0007669"/>
    <property type="project" value="InterPro"/>
</dbReference>
<keyword evidence="3" id="KW-1185">Reference proteome</keyword>
<dbReference type="Gene3D" id="3.50.50.60">
    <property type="entry name" value="FAD/NAD(P)-binding domain"/>
    <property type="match status" value="1"/>
</dbReference>
<proteinExistence type="predicted"/>
<dbReference type="Gene3D" id="3.90.660.10">
    <property type="match status" value="1"/>
</dbReference>
<name>G5AGX1_PHYSP</name>
<gene>
    <name evidence="2" type="ORF">PHYSODRAFT_566553</name>
</gene>
<dbReference type="PANTHER" id="PTHR23357:SF1">
    <property type="entry name" value="RENALASE"/>
    <property type="match status" value="1"/>
</dbReference>
<dbReference type="InParanoid" id="G5AGX1"/>
<feature type="domain" description="Amine oxidase" evidence="1">
    <location>
        <begin position="60"/>
        <end position="309"/>
    </location>
</feature>
<evidence type="ECO:0000313" key="3">
    <source>
        <dbReference type="Proteomes" id="UP000002640"/>
    </source>
</evidence>
<reference evidence="2 3" key="1">
    <citation type="journal article" date="2006" name="Science">
        <title>Phytophthora genome sequences uncover evolutionary origins and mechanisms of pathogenesis.</title>
        <authorList>
            <person name="Tyler B.M."/>
            <person name="Tripathy S."/>
            <person name="Zhang X."/>
            <person name="Dehal P."/>
            <person name="Jiang R.H."/>
            <person name="Aerts A."/>
            <person name="Arredondo F.D."/>
            <person name="Baxter L."/>
            <person name="Bensasson D."/>
            <person name="Beynon J.L."/>
            <person name="Chapman J."/>
            <person name="Damasceno C.M."/>
            <person name="Dorrance A.E."/>
            <person name="Dou D."/>
            <person name="Dickerman A.W."/>
            <person name="Dubchak I.L."/>
            <person name="Garbelotto M."/>
            <person name="Gijzen M."/>
            <person name="Gordon S.G."/>
            <person name="Govers F."/>
            <person name="Grunwald N.J."/>
            <person name="Huang W."/>
            <person name="Ivors K.L."/>
            <person name="Jones R.W."/>
            <person name="Kamoun S."/>
            <person name="Krampis K."/>
            <person name="Lamour K.H."/>
            <person name="Lee M.K."/>
            <person name="McDonald W.H."/>
            <person name="Medina M."/>
            <person name="Meijer H.J."/>
            <person name="Nordberg E.K."/>
            <person name="Maclean D.J."/>
            <person name="Ospina-Giraldo M.D."/>
            <person name="Morris P.F."/>
            <person name="Phuntumart V."/>
            <person name="Putnam N.H."/>
            <person name="Rash S."/>
            <person name="Rose J.K."/>
            <person name="Sakihama Y."/>
            <person name="Salamov A.A."/>
            <person name="Savidor A."/>
            <person name="Scheuring C.F."/>
            <person name="Smith B.M."/>
            <person name="Sobral B.W."/>
            <person name="Terry A."/>
            <person name="Torto-Alalibo T.A."/>
            <person name="Win J."/>
            <person name="Xu Z."/>
            <person name="Zhang H."/>
            <person name="Grigoriev I.V."/>
            <person name="Rokhsar D.S."/>
            <person name="Boore J.L."/>
        </authorList>
    </citation>
    <scope>NUCLEOTIDE SEQUENCE [LARGE SCALE GENOMIC DNA]</scope>
    <source>
        <strain evidence="2 3">P6497</strain>
    </source>
</reference>
<dbReference type="InterPro" id="IPR002937">
    <property type="entry name" value="Amino_oxidase"/>
</dbReference>
<dbReference type="Pfam" id="PF01593">
    <property type="entry name" value="Amino_oxidase"/>
    <property type="match status" value="1"/>
</dbReference>